<evidence type="ECO:0000256" key="7">
    <source>
        <dbReference type="ARBA" id="ARBA00023186"/>
    </source>
</evidence>
<dbReference type="GO" id="GO:0005524">
    <property type="term" value="F:ATP binding"/>
    <property type="evidence" value="ECO:0007669"/>
    <property type="project" value="UniProtKB-KW"/>
</dbReference>
<dbReference type="VEuPathDB" id="MicrosporidiaDB:SLOPH_1354"/>
<dbReference type="SMART" id="SM00382">
    <property type="entry name" value="AAA"/>
    <property type="match status" value="3"/>
</dbReference>
<evidence type="ECO:0000256" key="3">
    <source>
        <dbReference type="ARBA" id="ARBA00007188"/>
    </source>
</evidence>
<dbReference type="PROSITE" id="PS00675">
    <property type="entry name" value="SIGMA54_INTERACT_1"/>
    <property type="match status" value="1"/>
</dbReference>
<feature type="non-terminal residue" evidence="11">
    <location>
        <position position="1"/>
    </location>
</feature>
<dbReference type="GO" id="GO:0000055">
    <property type="term" value="P:ribosomal large subunit export from nucleus"/>
    <property type="evidence" value="ECO:0007669"/>
    <property type="project" value="TreeGrafter"/>
</dbReference>
<reference evidence="12" key="1">
    <citation type="journal article" date="2013" name="PLoS Genet.">
        <title>The genome of Spraguea lophii and the basis of host-microsporidian interactions.</title>
        <authorList>
            <person name="Campbell S.E."/>
            <person name="Williams T.A."/>
            <person name="Yousuf A."/>
            <person name="Soanes D.M."/>
            <person name="Paszkiewicz K.H."/>
            <person name="Williams B.A.P."/>
        </authorList>
    </citation>
    <scope>NUCLEOTIDE SEQUENCE [LARGE SCALE GENOMIC DNA]</scope>
    <source>
        <strain evidence="12">42_110</strain>
    </source>
</reference>
<dbReference type="GO" id="GO:0000027">
    <property type="term" value="P:ribosomal large subunit assembly"/>
    <property type="evidence" value="ECO:0007669"/>
    <property type="project" value="TreeGrafter"/>
</dbReference>
<dbReference type="InterPro" id="IPR027417">
    <property type="entry name" value="P-loop_NTPase"/>
</dbReference>
<evidence type="ECO:0000256" key="4">
    <source>
        <dbReference type="ARBA" id="ARBA00017143"/>
    </source>
</evidence>
<keyword evidence="7" id="KW-0143">Chaperone</keyword>
<keyword evidence="5" id="KW-0547">Nucleotide-binding</keyword>
<dbReference type="Gene3D" id="3.40.50.300">
    <property type="entry name" value="P-loop containing nucleotide triphosphate hydrolases"/>
    <property type="match status" value="3"/>
</dbReference>
<feature type="compositionally biased region" description="Basic and acidic residues" evidence="9">
    <location>
        <begin position="870"/>
        <end position="885"/>
    </location>
</feature>
<dbReference type="InterPro" id="IPR025662">
    <property type="entry name" value="Sigma_54_int_dom_ATP-bd_1"/>
</dbReference>
<feature type="domain" description="AAA+ ATPase" evidence="10">
    <location>
        <begin position="806"/>
        <end position="1008"/>
    </location>
</feature>
<sequence>HNYNIDYKSIIDNIDLGLTTNLKYLIKDIIFSINNNLPVLLIGDTGTGKTTLIQQIHNIIYNYDGDNKYNNRLLVYNISADTELSDLIGSYKSFDVNNLFNRIEEYLKENDNNDNNDINDIDIDNVDKINDNNDIDKINDISEKIVYYKELLHKNNINIFNKDIAIASKIINSKNNLYYSHSMLIEAMENGYWILLDEINLCNNEVLQALDSILDTNKHYNLYNTNGDDNCCYINIEFMDERIRIHPNFRVFATMNPEGIGKKDFNTKTFTKIYCDDFSNRIDDIEIVTEYILKKKQDEKYYNNSQCYDNNNTDEVTNIYNSTFIYAISQFYYTLRKNMSKLYGYGKKPLISGRTYCRVLKAIQEEEEVYKIINLLILTQLEPESKNKVVSESTFLQEYRNKMINGNKKDCNRNKYSVTTNIKNINNNFIITPEIYNRLCLISTAIDLNISVLLEGSTSTGKTSILLYLANLYDKKIIRINNHENTDSSDYIGRMIIKNNNDNNDGENTNKHDRENNNNNVLNTQFMPGPLFDALTNGHWLLLDELNLCSSEVLELLNSVLDDNKSLYVPFINKTIKAHKDFRLFGTQNSALYGGRKQLSEAFRNRFVEINFGLMSLDEIKEVIGKINTNDNIINTHNNIQYLPTLFVNIFMDVYKMLSSISSSYITLRDLFKWVYRSNRCINTLYYNGKMVFINRIRENKKEIENMYNQVFFKHNKNHTINFCNNNRNKEIDNLYDMLNNEYKTDKLYNIIYNNQDNRNIENNNRSNRDIENNRHNKEYYKNTKNINLFESQKILLLNILISFQNNEPILIVGDTGMGKTKVCEIIKDIIENNGMEIINLHANIEASDLIGQYTINNKNNYNAYDDDNKDYNNKDDIDKNKYNKDDADNNNTDIIFRDGVVTRCIRKGKILLLDEINLCSDSVIERINSILEVDNKNNNNKDNTNSNTNSNNNKSLFIPEINSSISIHSKFRVIATMNPGNDHGKKELSPALRNRFTEIWYEMSDEEIKNVYENMIGNFYYSKINDKLNIRKIELIRKYILYTKVEYNAMSNDNSSDVIGDGDSNVNDSNKIKRIKYNSKYIINIIEERNISL</sequence>
<dbReference type="GO" id="GO:0005730">
    <property type="term" value="C:nucleolus"/>
    <property type="evidence" value="ECO:0007669"/>
    <property type="project" value="UniProtKB-SubCell"/>
</dbReference>
<name>S7XHY8_SPRLO</name>
<accession>S7XHY8</accession>
<dbReference type="Pfam" id="PF07728">
    <property type="entry name" value="AAA_5"/>
    <property type="match status" value="5"/>
</dbReference>
<dbReference type="GO" id="GO:0030687">
    <property type="term" value="C:preribosome, large subunit precursor"/>
    <property type="evidence" value="ECO:0007669"/>
    <property type="project" value="TreeGrafter"/>
</dbReference>
<dbReference type="InterPro" id="IPR041190">
    <property type="entry name" value="Midasin_AAA_lid_5"/>
</dbReference>
<keyword evidence="12" id="KW-1185">Reference proteome</keyword>
<dbReference type="FunFam" id="3.40.50.300:FF:000142">
    <property type="entry name" value="Midasin"/>
    <property type="match status" value="1"/>
</dbReference>
<dbReference type="GO" id="GO:0016887">
    <property type="term" value="F:ATP hydrolysis activity"/>
    <property type="evidence" value="ECO:0007669"/>
    <property type="project" value="InterPro"/>
</dbReference>
<dbReference type="SUPFAM" id="SSF52540">
    <property type="entry name" value="P-loop containing nucleoside triphosphate hydrolases"/>
    <property type="match status" value="3"/>
</dbReference>
<dbReference type="Pfam" id="PF17865">
    <property type="entry name" value="AAA_lid_5"/>
    <property type="match status" value="1"/>
</dbReference>
<dbReference type="InParanoid" id="S7XHY8"/>
<feature type="compositionally biased region" description="Low complexity" evidence="9">
    <location>
        <begin position="937"/>
        <end position="955"/>
    </location>
</feature>
<dbReference type="PANTHER" id="PTHR48103">
    <property type="entry name" value="MIDASIN-RELATED"/>
    <property type="match status" value="1"/>
</dbReference>
<feature type="region of interest" description="Disordered" evidence="9">
    <location>
        <begin position="862"/>
        <end position="885"/>
    </location>
</feature>
<comment type="subcellular location">
    <subcellularLocation>
        <location evidence="1">Nucleus</location>
        <location evidence="1">Nucleolus</location>
    </subcellularLocation>
    <subcellularLocation>
        <location evidence="2">Nucleus</location>
        <location evidence="2">Nucleoplasm</location>
    </subcellularLocation>
</comment>
<evidence type="ECO:0000313" key="11">
    <source>
        <dbReference type="EMBL" id="EPR78644.1"/>
    </source>
</evidence>
<gene>
    <name evidence="11" type="ORF">SLOPH_1354</name>
</gene>
<proteinExistence type="inferred from homology"/>
<evidence type="ECO:0000256" key="5">
    <source>
        <dbReference type="ARBA" id="ARBA00022741"/>
    </source>
</evidence>
<dbReference type="OrthoDB" id="5186at2759"/>
<protein>
    <recommendedName>
        <fullName evidence="4">Midasin</fullName>
    </recommendedName>
</protein>
<evidence type="ECO:0000256" key="2">
    <source>
        <dbReference type="ARBA" id="ARBA00004642"/>
    </source>
</evidence>
<comment type="similarity">
    <text evidence="3">Belongs to the midasin family.</text>
</comment>
<evidence type="ECO:0000256" key="8">
    <source>
        <dbReference type="ARBA" id="ARBA00023242"/>
    </source>
</evidence>
<dbReference type="Proteomes" id="UP000014978">
    <property type="component" value="Unassembled WGS sequence"/>
</dbReference>
<dbReference type="AlphaFoldDB" id="S7XHY8"/>
<evidence type="ECO:0000256" key="6">
    <source>
        <dbReference type="ARBA" id="ARBA00022840"/>
    </source>
</evidence>
<keyword evidence="8" id="KW-0539">Nucleus</keyword>
<comment type="caution">
    <text evidence="11">The sequence shown here is derived from an EMBL/GenBank/DDBJ whole genome shotgun (WGS) entry which is preliminary data.</text>
</comment>
<dbReference type="PANTHER" id="PTHR48103:SF2">
    <property type="entry name" value="MIDASIN"/>
    <property type="match status" value="1"/>
</dbReference>
<dbReference type="InterPro" id="IPR003593">
    <property type="entry name" value="AAA+_ATPase"/>
</dbReference>
<feature type="region of interest" description="Disordered" evidence="9">
    <location>
        <begin position="936"/>
        <end position="955"/>
    </location>
</feature>
<evidence type="ECO:0000313" key="12">
    <source>
        <dbReference type="Proteomes" id="UP000014978"/>
    </source>
</evidence>
<evidence type="ECO:0000256" key="1">
    <source>
        <dbReference type="ARBA" id="ARBA00004604"/>
    </source>
</evidence>
<dbReference type="HOGENOM" id="CLU_284234_0_0_1"/>
<organism evidence="11 12">
    <name type="scientific">Spraguea lophii (strain 42_110)</name>
    <name type="common">Microsporidian parasite</name>
    <dbReference type="NCBI Taxonomy" id="1358809"/>
    <lineage>
        <taxon>Eukaryota</taxon>
        <taxon>Fungi</taxon>
        <taxon>Fungi incertae sedis</taxon>
        <taxon>Microsporidia</taxon>
        <taxon>Spragueidae</taxon>
        <taxon>Spraguea</taxon>
    </lineage>
</organism>
<feature type="domain" description="AAA+ ATPase" evidence="10">
    <location>
        <begin position="35"/>
        <end position="293"/>
    </location>
</feature>
<dbReference type="EMBL" id="ATCN01000639">
    <property type="protein sequence ID" value="EPR78644.1"/>
    <property type="molecule type" value="Genomic_DNA"/>
</dbReference>
<evidence type="ECO:0000256" key="9">
    <source>
        <dbReference type="SAM" id="MobiDB-lite"/>
    </source>
</evidence>
<dbReference type="STRING" id="1358809.S7XHY8"/>
<evidence type="ECO:0000259" key="10">
    <source>
        <dbReference type="SMART" id="SM00382"/>
    </source>
</evidence>
<feature type="domain" description="AAA+ ATPase" evidence="10">
    <location>
        <begin position="448"/>
        <end position="613"/>
    </location>
</feature>
<dbReference type="InterPro" id="IPR011704">
    <property type="entry name" value="ATPase_dyneun-rel_AAA"/>
</dbReference>
<keyword evidence="6" id="KW-0067">ATP-binding</keyword>
<dbReference type="GO" id="GO:0005654">
    <property type="term" value="C:nucleoplasm"/>
    <property type="evidence" value="ECO:0007669"/>
    <property type="project" value="UniProtKB-SubCell"/>
</dbReference>